<dbReference type="InterPro" id="IPR023129">
    <property type="entry name" value="MTH889-like_dom_sf"/>
</dbReference>
<evidence type="ECO:0008006" key="2">
    <source>
        <dbReference type="Google" id="ProtNLM"/>
    </source>
</evidence>
<dbReference type="PANTHER" id="PTHR42240">
    <property type="entry name" value="DUF211 DOMAIN-CONTAINING PROTEIN"/>
    <property type="match status" value="1"/>
</dbReference>
<accession>A0A0F8YI06</accession>
<dbReference type="Gene3D" id="3.30.70.1340">
    <property type="entry name" value="MTH889-like domain"/>
    <property type="match status" value="1"/>
</dbReference>
<dbReference type="SUPFAM" id="SSF160363">
    <property type="entry name" value="MTH889-like"/>
    <property type="match status" value="1"/>
</dbReference>
<comment type="caution">
    <text evidence="1">The sequence shown here is derived from an EMBL/GenBank/DDBJ whole genome shotgun (WGS) entry which is preliminary data.</text>
</comment>
<proteinExistence type="predicted"/>
<organism evidence="1">
    <name type="scientific">marine sediment metagenome</name>
    <dbReference type="NCBI Taxonomy" id="412755"/>
    <lineage>
        <taxon>unclassified sequences</taxon>
        <taxon>metagenomes</taxon>
        <taxon>ecological metagenomes</taxon>
    </lineage>
</organism>
<dbReference type="PANTHER" id="PTHR42240:SF1">
    <property type="entry name" value="DUF211 DOMAIN-CONTAINING PROTEIN"/>
    <property type="match status" value="1"/>
</dbReference>
<dbReference type="AlphaFoldDB" id="A0A0F8YI06"/>
<name>A0A0F8YI06_9ZZZZ</name>
<dbReference type="EMBL" id="LAZR01053309">
    <property type="protein sequence ID" value="KKK81032.1"/>
    <property type="molecule type" value="Genomic_DNA"/>
</dbReference>
<dbReference type="Pfam" id="PF02680">
    <property type="entry name" value="DUF211"/>
    <property type="match status" value="1"/>
</dbReference>
<reference evidence="1" key="1">
    <citation type="journal article" date="2015" name="Nature">
        <title>Complex archaea that bridge the gap between prokaryotes and eukaryotes.</title>
        <authorList>
            <person name="Spang A."/>
            <person name="Saw J.H."/>
            <person name="Jorgensen S.L."/>
            <person name="Zaremba-Niedzwiedzka K."/>
            <person name="Martijn J."/>
            <person name="Lind A.E."/>
            <person name="van Eijk R."/>
            <person name="Schleper C."/>
            <person name="Guy L."/>
            <person name="Ettema T.J."/>
        </authorList>
    </citation>
    <scope>NUCLEOTIDE SEQUENCE</scope>
</reference>
<dbReference type="InterPro" id="IPR003831">
    <property type="entry name" value="DUF211"/>
</dbReference>
<protein>
    <recommendedName>
        <fullName evidence="2">ACT domain-containing protein</fullName>
    </recommendedName>
</protein>
<gene>
    <name evidence="1" type="ORF">LCGC14_2817540</name>
</gene>
<evidence type="ECO:0000313" key="1">
    <source>
        <dbReference type="EMBL" id="KKK81032.1"/>
    </source>
</evidence>
<sequence length="85" mass="9737">MKIEYLLDILKPHQPPVDLVARTLMKITGVKRVQIKVDELDQKTASLHIKIDGNDLSLEKIIEILESLNCALHSIDEVVFFEEQN</sequence>